<organism evidence="2 3">
    <name type="scientific">Macrosiphum euphorbiae</name>
    <name type="common">potato aphid</name>
    <dbReference type="NCBI Taxonomy" id="13131"/>
    <lineage>
        <taxon>Eukaryota</taxon>
        <taxon>Metazoa</taxon>
        <taxon>Ecdysozoa</taxon>
        <taxon>Arthropoda</taxon>
        <taxon>Hexapoda</taxon>
        <taxon>Insecta</taxon>
        <taxon>Pterygota</taxon>
        <taxon>Neoptera</taxon>
        <taxon>Paraneoptera</taxon>
        <taxon>Hemiptera</taxon>
        <taxon>Sternorrhyncha</taxon>
        <taxon>Aphidomorpha</taxon>
        <taxon>Aphidoidea</taxon>
        <taxon>Aphididae</taxon>
        <taxon>Macrosiphini</taxon>
        <taxon>Macrosiphum</taxon>
    </lineage>
</organism>
<dbReference type="EMBL" id="CARXXK010000002">
    <property type="protein sequence ID" value="CAI6354641.1"/>
    <property type="molecule type" value="Genomic_DNA"/>
</dbReference>
<proteinExistence type="predicted"/>
<dbReference type="AlphaFoldDB" id="A0AAV0WGJ3"/>
<evidence type="ECO:0000313" key="3">
    <source>
        <dbReference type="Proteomes" id="UP001160148"/>
    </source>
</evidence>
<dbReference type="InterPro" id="IPR040371">
    <property type="entry name" value="RMC1"/>
</dbReference>
<evidence type="ECO:0000313" key="2">
    <source>
        <dbReference type="EMBL" id="CAI6354641.1"/>
    </source>
</evidence>
<protein>
    <recommendedName>
        <fullName evidence="1">Regulator of MON1-CCZ1 complex N-terminal domain-containing protein</fullName>
    </recommendedName>
</protein>
<feature type="domain" description="Regulator of MON1-CCZ1 complex N-terminal" evidence="1">
    <location>
        <begin position="27"/>
        <end position="140"/>
    </location>
</feature>
<dbReference type="GO" id="GO:0035658">
    <property type="term" value="C:Mon1-Ccz1 complex"/>
    <property type="evidence" value="ECO:0007669"/>
    <property type="project" value="InterPro"/>
</dbReference>
<dbReference type="Pfam" id="PF21029">
    <property type="entry name" value="RMC1_N"/>
    <property type="match status" value="1"/>
</dbReference>
<dbReference type="PANTHER" id="PTHR12897:SF4">
    <property type="entry name" value="REGULATOR OF MON1-CCZ1 COMPLEX"/>
    <property type="match status" value="1"/>
</dbReference>
<dbReference type="GO" id="GO:0010506">
    <property type="term" value="P:regulation of autophagy"/>
    <property type="evidence" value="ECO:0007669"/>
    <property type="project" value="InterPro"/>
</dbReference>
<dbReference type="GO" id="GO:0005765">
    <property type="term" value="C:lysosomal membrane"/>
    <property type="evidence" value="ECO:0007669"/>
    <property type="project" value="TreeGrafter"/>
</dbReference>
<dbReference type="Proteomes" id="UP001160148">
    <property type="component" value="Unassembled WGS sequence"/>
</dbReference>
<reference evidence="2 3" key="1">
    <citation type="submission" date="2023-01" db="EMBL/GenBank/DDBJ databases">
        <authorList>
            <person name="Whitehead M."/>
        </authorList>
    </citation>
    <scope>NUCLEOTIDE SEQUENCE [LARGE SCALE GENOMIC DNA]</scope>
</reference>
<dbReference type="InterPro" id="IPR049040">
    <property type="entry name" value="RMC1_N"/>
</dbReference>
<gene>
    <name evidence="2" type="ORF">MEUPH1_LOCUS10606</name>
</gene>
<dbReference type="PANTHER" id="PTHR12897">
    <property type="entry name" value="COLON CANCER-ASSOCIATED PROTEIN MIC1"/>
    <property type="match status" value="1"/>
</dbReference>
<sequence>MDDDNCLQLNDDPIQFVPASVSKTTNVFYDEITGQIITVHSGELTEIIVTSSTRYRENMVFKIEDRGPVSSIKMSLDCKILTMMRTALSVELMDIEENTLQSPYFLYCKFKGAKLLGFIWTGNNEILLISDKGVELYQVEGHGPKQRIVFSKSINLHVNWFIYSNHSKILLLSMNSFGDFQPLHILPGNINKLTKLEDISLNIPNQSISERNIVMTTVYNILRILVLPTSQSRNEIIVYTLNKMMTFKKSHILRLTHNGKLLINVVDNLIVVHYQQTKSSSVFDIYMEAAKEHAISHYLPILDDLSIKRTVPREGGSHYVSHLCILFIIKI</sequence>
<dbReference type="GO" id="GO:0031902">
    <property type="term" value="C:late endosome membrane"/>
    <property type="evidence" value="ECO:0007669"/>
    <property type="project" value="TreeGrafter"/>
</dbReference>
<accession>A0AAV0WGJ3</accession>
<comment type="caution">
    <text evidence="2">The sequence shown here is derived from an EMBL/GenBank/DDBJ whole genome shotgun (WGS) entry which is preliminary data.</text>
</comment>
<keyword evidence="3" id="KW-1185">Reference proteome</keyword>
<evidence type="ECO:0000259" key="1">
    <source>
        <dbReference type="Pfam" id="PF21029"/>
    </source>
</evidence>
<name>A0AAV0WGJ3_9HEMI</name>